<feature type="transmembrane region" description="Helical" evidence="5">
    <location>
        <begin position="20"/>
        <end position="38"/>
    </location>
</feature>
<proteinExistence type="predicted"/>
<evidence type="ECO:0000256" key="3">
    <source>
        <dbReference type="ARBA" id="ARBA00022989"/>
    </source>
</evidence>
<dbReference type="PANTHER" id="PTHR11863">
    <property type="entry name" value="STEROL DESATURASE"/>
    <property type="match status" value="1"/>
</dbReference>
<dbReference type="GO" id="GO:0005506">
    <property type="term" value="F:iron ion binding"/>
    <property type="evidence" value="ECO:0007669"/>
    <property type="project" value="InterPro"/>
</dbReference>
<keyword evidence="2 5" id="KW-0812">Transmembrane</keyword>
<dbReference type="InterPro" id="IPR050307">
    <property type="entry name" value="Sterol_Desaturase_Related"/>
</dbReference>
<sequence>MRFFSVNSPLLKQFDRWATPVLAVVAVAVFVGETVWPLRRRTRPRTERWPRNVGVSVPSLVGLRLGLLPAMVGLTQVAARRRWGLNRLGWPEPVRLLSELLILDYVAYSWHRLLHAPLLWRLHRVHHTDLDMDLSTGWRFHVGEMLASIPYRGGVPMLLGVRPGVLLAYEAVFEACTAFHHSNTRLPVVVERPLAAWMITPRAHGIHHSVVHRETQSNFGVVLSLWDRLHRTLRLNVPQQQVEIGMPAYPDAAAQTVRHLLVMPIEPLQPWTRFDGTVPDRPWPTTPLDELAG</sequence>
<reference evidence="7 8" key="1">
    <citation type="submission" date="2022-04" db="EMBL/GenBank/DDBJ databases">
        <title>Hymenobacter sp. isolated from the air.</title>
        <authorList>
            <person name="Won M."/>
            <person name="Lee C.-M."/>
            <person name="Woen H.-Y."/>
            <person name="Kwon S.-W."/>
        </authorList>
    </citation>
    <scope>NUCLEOTIDE SEQUENCE [LARGE SCALE GENOMIC DNA]</scope>
    <source>
        <strain evidence="8">5413 J-13</strain>
    </source>
</reference>
<keyword evidence="4 5" id="KW-0472">Membrane</keyword>
<evidence type="ECO:0000256" key="1">
    <source>
        <dbReference type="ARBA" id="ARBA00004370"/>
    </source>
</evidence>
<evidence type="ECO:0000259" key="6">
    <source>
        <dbReference type="Pfam" id="PF04116"/>
    </source>
</evidence>
<comment type="subcellular location">
    <subcellularLocation>
        <location evidence="1">Membrane</location>
    </subcellularLocation>
</comment>
<keyword evidence="3 5" id="KW-1133">Transmembrane helix</keyword>
<evidence type="ECO:0000313" key="8">
    <source>
        <dbReference type="Proteomes" id="UP000829925"/>
    </source>
</evidence>
<organism evidence="7 8">
    <name type="scientific">Hymenobacter aerilatus</name>
    <dbReference type="NCBI Taxonomy" id="2932251"/>
    <lineage>
        <taxon>Bacteria</taxon>
        <taxon>Pseudomonadati</taxon>
        <taxon>Bacteroidota</taxon>
        <taxon>Cytophagia</taxon>
        <taxon>Cytophagales</taxon>
        <taxon>Hymenobacteraceae</taxon>
        <taxon>Hymenobacter</taxon>
    </lineage>
</organism>
<dbReference type="GO" id="GO:0016020">
    <property type="term" value="C:membrane"/>
    <property type="evidence" value="ECO:0007669"/>
    <property type="project" value="UniProtKB-SubCell"/>
</dbReference>
<name>A0A8T9SZW1_9BACT</name>
<dbReference type="GO" id="GO:0016491">
    <property type="term" value="F:oxidoreductase activity"/>
    <property type="evidence" value="ECO:0007669"/>
    <property type="project" value="InterPro"/>
</dbReference>
<protein>
    <submittedName>
        <fullName evidence="7">Sterol desaturase family protein</fullName>
    </submittedName>
</protein>
<dbReference type="RefSeq" id="WP_245094209.1">
    <property type="nucleotide sequence ID" value="NZ_CP095053.1"/>
</dbReference>
<dbReference type="EMBL" id="CP095053">
    <property type="protein sequence ID" value="UOR05770.1"/>
    <property type="molecule type" value="Genomic_DNA"/>
</dbReference>
<feature type="domain" description="Fatty acid hydroxylase" evidence="6">
    <location>
        <begin position="100"/>
        <end position="232"/>
    </location>
</feature>
<dbReference type="AlphaFoldDB" id="A0A8T9SZW1"/>
<keyword evidence="8" id="KW-1185">Reference proteome</keyword>
<dbReference type="InterPro" id="IPR006694">
    <property type="entry name" value="Fatty_acid_hydroxylase"/>
</dbReference>
<dbReference type="Proteomes" id="UP000829925">
    <property type="component" value="Chromosome"/>
</dbReference>
<gene>
    <name evidence="7" type="ORF">MUN82_01410</name>
</gene>
<dbReference type="Pfam" id="PF04116">
    <property type="entry name" value="FA_hydroxylase"/>
    <property type="match status" value="1"/>
</dbReference>
<evidence type="ECO:0000256" key="5">
    <source>
        <dbReference type="SAM" id="Phobius"/>
    </source>
</evidence>
<evidence type="ECO:0000256" key="2">
    <source>
        <dbReference type="ARBA" id="ARBA00022692"/>
    </source>
</evidence>
<accession>A0A8T9SZW1</accession>
<evidence type="ECO:0000313" key="7">
    <source>
        <dbReference type="EMBL" id="UOR05770.1"/>
    </source>
</evidence>
<dbReference type="GO" id="GO:0008610">
    <property type="term" value="P:lipid biosynthetic process"/>
    <property type="evidence" value="ECO:0007669"/>
    <property type="project" value="InterPro"/>
</dbReference>
<dbReference type="KEGG" id="haei:MUN82_01410"/>
<evidence type="ECO:0000256" key="4">
    <source>
        <dbReference type="ARBA" id="ARBA00023136"/>
    </source>
</evidence>